<sequence length="565" mass="65284">MISLSENIEKFVENCQNFDELPHCFDDTLVDKLVESVKFDAPTILLIEKLLENLDFEGRCVPIQITIRLLESAIRHGAYKINPQLQDLLIESEQLLLQNRPAKLIDDLFNFYSSPQIFESRKAENWLKIIHWSLNQIDEPQTSVFVRRTLQKFICRLNLGDARRLMIISGVVQIFVRKIDSIHIIDPLTKILEYFVSELVPEESLSIVDTIRNSARQLGLNTIKLLVKLQKTHPGLIIPYTPDKWKYESNRVEAIVHLLEEPAVGAEEQAQMVEMVTVSSAFRIYHQILIIQHMTDAQIDEFLQNLEIRTNDRRLVRITDLALLIPKLKGKVGSERILRFLDHLGDRILESTAIFEALKSSFGEEILAKHQKTRDLLTRGLHQENIDCQILDTCLEAAWMFPCFLPTQEEVMQIVLRKSSESSPYVLTSCLKILRDYFGGIPMEIAQNIVQNCVDPPPRLLTMQWLNETDEKIDEPEKLIESCLEDLDMELRAEAMKMARKYCAANNNIELVLREWIEDKFIGSECREIIGLPPFENPDETILIIEEMLSALKVQPNDDDVMDCY</sequence>
<evidence type="ECO:0000313" key="2">
    <source>
        <dbReference type="Proteomes" id="UP001152747"/>
    </source>
</evidence>
<reference evidence="1" key="1">
    <citation type="submission" date="2022-11" db="EMBL/GenBank/DDBJ databases">
        <authorList>
            <person name="Kikuchi T."/>
        </authorList>
    </citation>
    <scope>NUCLEOTIDE SEQUENCE</scope>
    <source>
        <strain evidence="1">PS1010</strain>
    </source>
</reference>
<gene>
    <name evidence="1" type="ORF">CAMP_LOCUS3509</name>
</gene>
<protein>
    <submittedName>
        <fullName evidence="1">Uncharacterized protein</fullName>
    </submittedName>
</protein>
<proteinExistence type="predicted"/>
<keyword evidence="2" id="KW-1185">Reference proteome</keyword>
<comment type="caution">
    <text evidence="1">The sequence shown here is derived from an EMBL/GenBank/DDBJ whole genome shotgun (WGS) entry which is preliminary data.</text>
</comment>
<name>A0A9P1MV64_9PELO</name>
<evidence type="ECO:0000313" key="1">
    <source>
        <dbReference type="EMBL" id="CAI5440872.1"/>
    </source>
</evidence>
<dbReference type="AlphaFoldDB" id="A0A9P1MV64"/>
<organism evidence="1 2">
    <name type="scientific">Caenorhabditis angaria</name>
    <dbReference type="NCBI Taxonomy" id="860376"/>
    <lineage>
        <taxon>Eukaryota</taxon>
        <taxon>Metazoa</taxon>
        <taxon>Ecdysozoa</taxon>
        <taxon>Nematoda</taxon>
        <taxon>Chromadorea</taxon>
        <taxon>Rhabditida</taxon>
        <taxon>Rhabditina</taxon>
        <taxon>Rhabditomorpha</taxon>
        <taxon>Rhabditoidea</taxon>
        <taxon>Rhabditidae</taxon>
        <taxon>Peloderinae</taxon>
        <taxon>Caenorhabditis</taxon>
    </lineage>
</organism>
<accession>A0A9P1MV64</accession>
<dbReference type="EMBL" id="CANHGI010000002">
    <property type="protein sequence ID" value="CAI5440872.1"/>
    <property type="molecule type" value="Genomic_DNA"/>
</dbReference>
<dbReference type="OrthoDB" id="5862704at2759"/>
<dbReference type="Proteomes" id="UP001152747">
    <property type="component" value="Unassembled WGS sequence"/>
</dbReference>